<dbReference type="PANTHER" id="PTHR10039:SF15">
    <property type="entry name" value="NACHT DOMAIN-CONTAINING PROTEIN"/>
    <property type="match status" value="1"/>
</dbReference>
<reference evidence="4" key="2">
    <citation type="submission" date="2023-01" db="EMBL/GenBank/DDBJ databases">
        <authorList>
            <person name="Petersen C."/>
        </authorList>
    </citation>
    <scope>NUCLEOTIDE SEQUENCE</scope>
    <source>
        <strain evidence="4">IBT 15450</strain>
    </source>
</reference>
<proteinExistence type="predicted"/>
<evidence type="ECO:0000256" key="1">
    <source>
        <dbReference type="ARBA" id="ARBA00022737"/>
    </source>
</evidence>
<feature type="repeat" description="ANK" evidence="2">
    <location>
        <begin position="719"/>
        <end position="751"/>
    </location>
</feature>
<dbReference type="PROSITE" id="PS50297">
    <property type="entry name" value="ANK_REP_REGION"/>
    <property type="match status" value="3"/>
</dbReference>
<dbReference type="Proteomes" id="UP001219568">
    <property type="component" value="Unassembled WGS sequence"/>
</dbReference>
<dbReference type="PANTHER" id="PTHR10039">
    <property type="entry name" value="AMELOGENIN"/>
    <property type="match status" value="1"/>
</dbReference>
<dbReference type="InterPro" id="IPR027417">
    <property type="entry name" value="P-loop_NTPase"/>
</dbReference>
<reference evidence="4" key="1">
    <citation type="journal article" date="2023" name="IMA Fungus">
        <title>Comparative genomic study of the Penicillium genus elucidates a diverse pangenome and 15 lateral gene transfer events.</title>
        <authorList>
            <person name="Petersen C."/>
            <person name="Sorensen T."/>
            <person name="Nielsen M.R."/>
            <person name="Sondergaard T.E."/>
            <person name="Sorensen J.L."/>
            <person name="Fitzpatrick D.A."/>
            <person name="Frisvad J.C."/>
            <person name="Nielsen K.L."/>
        </authorList>
    </citation>
    <scope>NUCLEOTIDE SEQUENCE</scope>
    <source>
        <strain evidence="4">IBT 15450</strain>
    </source>
</reference>
<evidence type="ECO:0000259" key="3">
    <source>
        <dbReference type="Pfam" id="PF24883"/>
    </source>
</evidence>
<keyword evidence="2" id="KW-0040">ANK repeat</keyword>
<dbReference type="Pfam" id="PF12796">
    <property type="entry name" value="Ank_2"/>
    <property type="match status" value="1"/>
</dbReference>
<name>A0AAD6IKN5_PENCN</name>
<keyword evidence="1" id="KW-0677">Repeat</keyword>
<gene>
    <name evidence="4" type="ORF">N7460_002923</name>
</gene>
<feature type="domain" description="Nephrocystin 3-like N-terminal" evidence="3">
    <location>
        <begin position="168"/>
        <end position="325"/>
    </location>
</feature>
<keyword evidence="5" id="KW-1185">Reference proteome</keyword>
<dbReference type="Pfam" id="PF24883">
    <property type="entry name" value="NPHP3_N"/>
    <property type="match status" value="1"/>
</dbReference>
<dbReference type="PROSITE" id="PS50088">
    <property type="entry name" value="ANK_REPEAT"/>
    <property type="match status" value="3"/>
</dbReference>
<accession>A0AAD6IKN5</accession>
<dbReference type="InterPro" id="IPR056884">
    <property type="entry name" value="NPHP3-like_N"/>
</dbReference>
<feature type="repeat" description="ANK" evidence="2">
    <location>
        <begin position="752"/>
        <end position="784"/>
    </location>
</feature>
<dbReference type="SMART" id="SM00248">
    <property type="entry name" value="ANK"/>
    <property type="match status" value="4"/>
</dbReference>
<dbReference type="Gene3D" id="1.25.40.20">
    <property type="entry name" value="Ankyrin repeat-containing domain"/>
    <property type="match status" value="1"/>
</dbReference>
<dbReference type="Gene3D" id="3.40.50.300">
    <property type="entry name" value="P-loop containing nucleotide triphosphate hydrolases"/>
    <property type="match status" value="1"/>
</dbReference>
<dbReference type="InterPro" id="IPR036770">
    <property type="entry name" value="Ankyrin_rpt-contain_sf"/>
</dbReference>
<protein>
    <submittedName>
        <fullName evidence="4">Ankyrin</fullName>
    </submittedName>
</protein>
<organism evidence="4 5">
    <name type="scientific">Penicillium canescens</name>
    <dbReference type="NCBI Taxonomy" id="5083"/>
    <lineage>
        <taxon>Eukaryota</taxon>
        <taxon>Fungi</taxon>
        <taxon>Dikarya</taxon>
        <taxon>Ascomycota</taxon>
        <taxon>Pezizomycotina</taxon>
        <taxon>Eurotiomycetes</taxon>
        <taxon>Eurotiomycetidae</taxon>
        <taxon>Eurotiales</taxon>
        <taxon>Aspergillaceae</taxon>
        <taxon>Penicillium</taxon>
    </lineage>
</organism>
<dbReference type="SUPFAM" id="SSF48403">
    <property type="entry name" value="Ankyrin repeat"/>
    <property type="match status" value="1"/>
</dbReference>
<feature type="repeat" description="ANK" evidence="2">
    <location>
        <begin position="786"/>
        <end position="818"/>
    </location>
</feature>
<sequence>MASNRQDRKVALLQSSADLSDVLCRYSFFEVYYRETESEASEGIRRAIVRVYTAILRYVLAAIKFQAASVGRNIIYDLTGSAVEQLRELKSTVSNEDVNFEKWTHVTSLLRHKDSEILLKQIHEQALKGDAKDKTQEREKFLHWIYKYPLYGRLNDLTSKRYKKEVIGRWFVTSNELSDWKAGKPKALHCYGIPSAGKTMLMAATIEHLDRDHPDTPLAFVFCDYKSGDRQTFPLLIASMLKQLLERCPDYQSPLFAQYQKNTERDPQPRELLKDFENLIEKQEKVFILLDALDELQQGVRHELLKQLCAFGESYKSLHILTTCRPGTVEYQPSPAYHLLEIQPREEDIRLYIENSIDNPLLDRNWELRTKIVTKILNAAKGIYLIPKIQTSIINQLPTNKRLVARFRCLPTEDDSLDSTYKDAMERIAQEETSQIDAHRLLAWLVQAKRPLHSTELLIALSIGDLDEVQPSVTEISLEPYASSDASSDASSETSLANPITQQDLKQIIASCVGMVDYDEKEDVVRLAHETTNDFLRKHASKQHDVPLKEGTSLKENDGLFRIDPKEYVALTCITYLNKYDSMKEDVRGISTRYMLMDQNTLLDYMAFLDYTARYFGSHVEDVGTESETLKPQLKKLLEKDSAGDSDRFLISLYQQNAIRQALRNWKGKEVEPELYDCSHRDETSMRLDSVQRMVLLGLPSLLDQFLDQPHRSLDDFEEGDSPLNYAAQISRLQEAKVLLKHGAAINAIGRGGRAPIHAACRFGSLEMVEWLVEMGADVNLPEGDGGETPLHIASYHDRDDVLDFLLSNGGQVNYGPAHRPRNTALRNALDLDRDRCRRLLLFDKKCFTRENVAGLDIPMESSGLVRELLESYVSPHQSFGQGQGCLDVALLQRDSDLVQFCLEKEACPKLFWTTDSDEMTFHQDEPFYDTLVAQITALNPPLLSKKRVEQVQFDCERYDTEQRELEPYLEVQIPKGSPPPDKIIFTIVSRDQGWSSFQYDKGAYNSLTWFEAGIADCSPNGMVEPLEMQHPIICQNKHAWNNWTTQIVSWDRHDTSPDIQDWFDALIPGRVIRVFPRVVWSAGWSNYVKSVVVDVFA</sequence>
<dbReference type="EMBL" id="JAQJZL010000002">
    <property type="protein sequence ID" value="KAJ6052389.1"/>
    <property type="molecule type" value="Genomic_DNA"/>
</dbReference>
<dbReference type="Pfam" id="PF00023">
    <property type="entry name" value="Ank"/>
    <property type="match status" value="1"/>
</dbReference>
<dbReference type="SUPFAM" id="SSF52540">
    <property type="entry name" value="P-loop containing nucleoside triphosphate hydrolases"/>
    <property type="match status" value="1"/>
</dbReference>
<comment type="caution">
    <text evidence="4">The sequence shown here is derived from an EMBL/GenBank/DDBJ whole genome shotgun (WGS) entry which is preliminary data.</text>
</comment>
<evidence type="ECO:0000256" key="2">
    <source>
        <dbReference type="PROSITE-ProRule" id="PRU00023"/>
    </source>
</evidence>
<evidence type="ECO:0000313" key="4">
    <source>
        <dbReference type="EMBL" id="KAJ6052389.1"/>
    </source>
</evidence>
<dbReference type="InterPro" id="IPR002110">
    <property type="entry name" value="Ankyrin_rpt"/>
</dbReference>
<dbReference type="AlphaFoldDB" id="A0AAD6IKN5"/>
<evidence type="ECO:0000313" key="5">
    <source>
        <dbReference type="Proteomes" id="UP001219568"/>
    </source>
</evidence>